<comment type="caution">
    <text evidence="2">The sequence shown here is derived from an EMBL/GenBank/DDBJ whole genome shotgun (WGS) entry which is preliminary data.</text>
</comment>
<reference evidence="2 3" key="1">
    <citation type="submission" date="2018-10" db="EMBL/GenBank/DDBJ databases">
        <title>Draft genome of Mycobacterium hodleri strain B.</title>
        <authorList>
            <person name="Amande T.J."/>
            <person name="Mcgenity T.J."/>
        </authorList>
    </citation>
    <scope>NUCLEOTIDE SEQUENCE [LARGE SCALE GENOMIC DNA]</scope>
    <source>
        <strain evidence="2 3">B</strain>
    </source>
</reference>
<keyword evidence="3" id="KW-1185">Reference proteome</keyword>
<feature type="compositionally biased region" description="Pro residues" evidence="1">
    <location>
        <begin position="39"/>
        <end position="63"/>
    </location>
</feature>
<evidence type="ECO:0000313" key="2">
    <source>
        <dbReference type="EMBL" id="TQR85387.1"/>
    </source>
</evidence>
<gene>
    <name evidence="2" type="ORF">D8S82_17315</name>
</gene>
<accession>A0A544VZH9</accession>
<dbReference type="Proteomes" id="UP000315759">
    <property type="component" value="Unassembled WGS sequence"/>
</dbReference>
<proteinExistence type="predicted"/>
<dbReference type="AlphaFoldDB" id="A0A544VZH9"/>
<feature type="compositionally biased region" description="Low complexity" evidence="1">
    <location>
        <begin position="24"/>
        <end position="38"/>
    </location>
</feature>
<evidence type="ECO:0000256" key="1">
    <source>
        <dbReference type="SAM" id="MobiDB-lite"/>
    </source>
</evidence>
<protein>
    <submittedName>
        <fullName evidence="2">Uncharacterized protein</fullName>
    </submittedName>
</protein>
<name>A0A544VZH9_9MYCO</name>
<evidence type="ECO:0000313" key="3">
    <source>
        <dbReference type="Proteomes" id="UP000315759"/>
    </source>
</evidence>
<dbReference type="RefSeq" id="WP_142553258.1">
    <property type="nucleotide sequence ID" value="NZ_VIFX01000021.1"/>
</dbReference>
<dbReference type="EMBL" id="VIFX01000021">
    <property type="protein sequence ID" value="TQR85387.1"/>
    <property type="molecule type" value="Genomic_DNA"/>
</dbReference>
<sequence length="162" mass="15421">MTSAYPVPGIGGVHTPPAQAWVPLGPAPALAPGTAAVAPPGPAPAPPPGTLAVAPPGPAPAPVSEPGTLAVAPPSPAPAPGAPDSVPDGAGAIVDSDGAVVMVVVVVVSVLVDSEVLLESEPLPLSPHATVSVPTANAAAIPVATRKRTDLRSAIMGGLDSV</sequence>
<organism evidence="2 3">
    <name type="scientific">Mycolicibacterium hodleri</name>
    <dbReference type="NCBI Taxonomy" id="49897"/>
    <lineage>
        <taxon>Bacteria</taxon>
        <taxon>Bacillati</taxon>
        <taxon>Actinomycetota</taxon>
        <taxon>Actinomycetes</taxon>
        <taxon>Mycobacteriales</taxon>
        <taxon>Mycobacteriaceae</taxon>
        <taxon>Mycolicibacterium</taxon>
    </lineage>
</organism>
<feature type="region of interest" description="Disordered" evidence="1">
    <location>
        <begin position="24"/>
        <end position="86"/>
    </location>
</feature>